<protein>
    <submittedName>
        <fullName evidence="2">Uncharacterized protein</fullName>
    </submittedName>
</protein>
<dbReference type="Proteomes" id="UP001374579">
    <property type="component" value="Unassembled WGS sequence"/>
</dbReference>
<organism evidence="2 3">
    <name type="scientific">Littorina saxatilis</name>
    <dbReference type="NCBI Taxonomy" id="31220"/>
    <lineage>
        <taxon>Eukaryota</taxon>
        <taxon>Metazoa</taxon>
        <taxon>Spiralia</taxon>
        <taxon>Lophotrochozoa</taxon>
        <taxon>Mollusca</taxon>
        <taxon>Gastropoda</taxon>
        <taxon>Caenogastropoda</taxon>
        <taxon>Littorinimorpha</taxon>
        <taxon>Littorinoidea</taxon>
        <taxon>Littorinidae</taxon>
        <taxon>Littorina</taxon>
    </lineage>
</organism>
<gene>
    <name evidence="2" type="ORF">V1264_021548</name>
</gene>
<keyword evidence="3" id="KW-1185">Reference proteome</keyword>
<dbReference type="SUPFAM" id="SSF52833">
    <property type="entry name" value="Thioredoxin-like"/>
    <property type="match status" value="1"/>
</dbReference>
<name>A0AAN9AIJ2_9CAEN</name>
<feature type="compositionally biased region" description="Polar residues" evidence="1">
    <location>
        <begin position="63"/>
        <end position="76"/>
    </location>
</feature>
<evidence type="ECO:0000256" key="1">
    <source>
        <dbReference type="SAM" id="MobiDB-lite"/>
    </source>
</evidence>
<dbReference type="InterPro" id="IPR038219">
    <property type="entry name" value="Sep15/SelM_sf"/>
</dbReference>
<proteinExistence type="predicted"/>
<sequence length="92" mass="10190">MYDLLTSPEHVAPPVINLEHDEAGVIELDVSSMTYDDLVTLLRDLGFHRKSASDESVPEEYQNGANPPSDGTTLQQLLDGTSKWSKLVKHPE</sequence>
<accession>A0AAN9AIJ2</accession>
<dbReference type="EMBL" id="JBAMIC010004070">
    <property type="protein sequence ID" value="KAK7087505.1"/>
    <property type="molecule type" value="Genomic_DNA"/>
</dbReference>
<evidence type="ECO:0000313" key="3">
    <source>
        <dbReference type="Proteomes" id="UP001374579"/>
    </source>
</evidence>
<evidence type="ECO:0000313" key="2">
    <source>
        <dbReference type="EMBL" id="KAK7087505.1"/>
    </source>
</evidence>
<reference evidence="2 3" key="1">
    <citation type="submission" date="2024-02" db="EMBL/GenBank/DDBJ databases">
        <title>Chromosome-scale genome assembly of the rough periwinkle Littorina saxatilis.</title>
        <authorList>
            <person name="De Jode A."/>
            <person name="Faria R."/>
            <person name="Formenti G."/>
            <person name="Sims Y."/>
            <person name="Smith T.P."/>
            <person name="Tracey A."/>
            <person name="Wood J.M.D."/>
            <person name="Zagrodzka Z.B."/>
            <person name="Johannesson K."/>
            <person name="Butlin R.K."/>
            <person name="Leder E.H."/>
        </authorList>
    </citation>
    <scope>NUCLEOTIDE SEQUENCE [LARGE SCALE GENOMIC DNA]</scope>
    <source>
        <strain evidence="2">Snail1</strain>
        <tissue evidence="2">Muscle</tissue>
    </source>
</reference>
<dbReference type="InterPro" id="IPR036249">
    <property type="entry name" value="Thioredoxin-like_sf"/>
</dbReference>
<feature type="region of interest" description="Disordered" evidence="1">
    <location>
        <begin position="51"/>
        <end position="76"/>
    </location>
</feature>
<dbReference type="AlphaFoldDB" id="A0AAN9AIJ2"/>
<comment type="caution">
    <text evidence="2">The sequence shown here is derived from an EMBL/GenBank/DDBJ whole genome shotgun (WGS) entry which is preliminary data.</text>
</comment>
<dbReference type="Gene3D" id="3.40.30.50">
    <property type="entry name" value="Sep15/SelM thioredoxin-like domain, active-site redox motif"/>
    <property type="match status" value="1"/>
</dbReference>